<evidence type="ECO:0000256" key="4">
    <source>
        <dbReference type="ARBA" id="ARBA00022989"/>
    </source>
</evidence>
<keyword evidence="8" id="KW-0325">Glycoprotein</keyword>
<feature type="non-terminal residue" evidence="13">
    <location>
        <position position="1"/>
    </location>
</feature>
<evidence type="ECO:0000313" key="14">
    <source>
        <dbReference type="Proteomes" id="UP001233172"/>
    </source>
</evidence>
<organism evidence="13 14">
    <name type="scientific">Biomphalaria pfeifferi</name>
    <name type="common">Bloodfluke planorb</name>
    <name type="synonym">Freshwater snail</name>
    <dbReference type="NCBI Taxonomy" id="112525"/>
    <lineage>
        <taxon>Eukaryota</taxon>
        <taxon>Metazoa</taxon>
        <taxon>Spiralia</taxon>
        <taxon>Lophotrochozoa</taxon>
        <taxon>Mollusca</taxon>
        <taxon>Gastropoda</taxon>
        <taxon>Heterobranchia</taxon>
        <taxon>Euthyneura</taxon>
        <taxon>Panpulmonata</taxon>
        <taxon>Hygrophila</taxon>
        <taxon>Lymnaeoidea</taxon>
        <taxon>Planorbidae</taxon>
        <taxon>Biomphalaria</taxon>
    </lineage>
</organism>
<feature type="domain" description="Ionotropic glutamate receptor C-terminal" evidence="12">
    <location>
        <begin position="3"/>
        <end position="55"/>
    </location>
</feature>
<evidence type="ECO:0000256" key="1">
    <source>
        <dbReference type="ARBA" id="ARBA00004141"/>
    </source>
</evidence>
<evidence type="ECO:0000259" key="12">
    <source>
        <dbReference type="Pfam" id="PF00060"/>
    </source>
</evidence>
<keyword evidence="3 11" id="KW-0812">Transmembrane</keyword>
<dbReference type="Proteomes" id="UP001233172">
    <property type="component" value="Unassembled WGS sequence"/>
</dbReference>
<dbReference type="InterPro" id="IPR001320">
    <property type="entry name" value="Iontro_rcpt_C"/>
</dbReference>
<dbReference type="GO" id="GO:0015276">
    <property type="term" value="F:ligand-gated monoatomic ion channel activity"/>
    <property type="evidence" value="ECO:0007669"/>
    <property type="project" value="InterPro"/>
</dbReference>
<keyword evidence="4 11" id="KW-1133">Transmembrane helix</keyword>
<sequence length="73" mass="7847">GGDAPRSVAGRVLVAGFWFFAIIIMSTFTANLAAFLTVSRMGAVISSLDDLLDQTDMKYSVVNRVGTLLDFIC</sequence>
<comment type="subcellular location">
    <subcellularLocation>
        <location evidence="1">Membrane</location>
        <topology evidence="1">Multi-pass membrane protein</topology>
    </subcellularLocation>
</comment>
<evidence type="ECO:0000256" key="9">
    <source>
        <dbReference type="ARBA" id="ARBA00023286"/>
    </source>
</evidence>
<evidence type="ECO:0000256" key="11">
    <source>
        <dbReference type="SAM" id="Phobius"/>
    </source>
</evidence>
<keyword evidence="9" id="KW-1071">Ligand-gated ion channel</keyword>
<evidence type="ECO:0000256" key="10">
    <source>
        <dbReference type="ARBA" id="ARBA00023303"/>
    </source>
</evidence>
<protein>
    <submittedName>
        <fullName evidence="13">Glutamate receptor ionotropic kainate 4</fullName>
    </submittedName>
</protein>
<evidence type="ECO:0000256" key="8">
    <source>
        <dbReference type="ARBA" id="ARBA00023180"/>
    </source>
</evidence>
<feature type="transmembrane region" description="Helical" evidence="11">
    <location>
        <begin position="12"/>
        <end position="38"/>
    </location>
</feature>
<dbReference type="EMBL" id="JASAOG010000143">
    <property type="protein sequence ID" value="KAK0048011.1"/>
    <property type="molecule type" value="Genomic_DNA"/>
</dbReference>
<dbReference type="AlphaFoldDB" id="A0AAD8B4S4"/>
<keyword evidence="10" id="KW-0407">Ion channel</keyword>
<accession>A0AAD8B4S4</accession>
<evidence type="ECO:0000256" key="7">
    <source>
        <dbReference type="ARBA" id="ARBA00023170"/>
    </source>
</evidence>
<comment type="caution">
    <text evidence="13">The sequence shown here is derived from an EMBL/GenBank/DDBJ whole genome shotgun (WGS) entry which is preliminary data.</text>
</comment>
<dbReference type="Gene3D" id="1.10.287.70">
    <property type="match status" value="1"/>
</dbReference>
<dbReference type="GO" id="GO:0016020">
    <property type="term" value="C:membrane"/>
    <property type="evidence" value="ECO:0007669"/>
    <property type="project" value="UniProtKB-SubCell"/>
</dbReference>
<keyword evidence="2" id="KW-0813">Transport</keyword>
<gene>
    <name evidence="13" type="ORF">Bpfe_022628</name>
</gene>
<keyword evidence="14" id="KW-1185">Reference proteome</keyword>
<keyword evidence="7 13" id="KW-0675">Receptor</keyword>
<keyword evidence="5" id="KW-0406">Ion transport</keyword>
<dbReference type="PANTHER" id="PTHR18966">
    <property type="entry name" value="IONOTROPIC GLUTAMATE RECEPTOR"/>
    <property type="match status" value="1"/>
</dbReference>
<reference evidence="13" key="2">
    <citation type="submission" date="2023-04" db="EMBL/GenBank/DDBJ databases">
        <authorList>
            <person name="Bu L."/>
            <person name="Lu L."/>
            <person name="Laidemitt M.R."/>
            <person name="Zhang S.M."/>
            <person name="Mutuku M."/>
            <person name="Mkoji G."/>
            <person name="Steinauer M."/>
            <person name="Loker E.S."/>
        </authorList>
    </citation>
    <scope>NUCLEOTIDE SEQUENCE</scope>
    <source>
        <strain evidence="13">KasaAsao</strain>
        <tissue evidence="13">Whole Snail</tissue>
    </source>
</reference>
<reference evidence="13" key="1">
    <citation type="journal article" date="2023" name="PLoS Negl. Trop. Dis.">
        <title>A genome sequence for Biomphalaria pfeifferi, the major vector snail for the human-infecting parasite Schistosoma mansoni.</title>
        <authorList>
            <person name="Bu L."/>
            <person name="Lu L."/>
            <person name="Laidemitt M.R."/>
            <person name="Zhang S.M."/>
            <person name="Mutuku M."/>
            <person name="Mkoji G."/>
            <person name="Steinauer M."/>
            <person name="Loker E.S."/>
        </authorList>
    </citation>
    <scope>NUCLEOTIDE SEQUENCE</scope>
    <source>
        <strain evidence="13">KasaAsao</strain>
    </source>
</reference>
<evidence type="ECO:0000256" key="6">
    <source>
        <dbReference type="ARBA" id="ARBA00023136"/>
    </source>
</evidence>
<proteinExistence type="predicted"/>
<evidence type="ECO:0000256" key="5">
    <source>
        <dbReference type="ARBA" id="ARBA00023065"/>
    </source>
</evidence>
<evidence type="ECO:0000256" key="3">
    <source>
        <dbReference type="ARBA" id="ARBA00022692"/>
    </source>
</evidence>
<dbReference type="Pfam" id="PF00060">
    <property type="entry name" value="Lig_chan"/>
    <property type="match status" value="1"/>
</dbReference>
<keyword evidence="6 11" id="KW-0472">Membrane</keyword>
<dbReference type="InterPro" id="IPR015683">
    <property type="entry name" value="Ionotropic_Glu_rcpt"/>
</dbReference>
<evidence type="ECO:0000313" key="13">
    <source>
        <dbReference type="EMBL" id="KAK0048011.1"/>
    </source>
</evidence>
<evidence type="ECO:0000256" key="2">
    <source>
        <dbReference type="ARBA" id="ARBA00022448"/>
    </source>
</evidence>
<name>A0AAD8B4S4_BIOPF</name>